<dbReference type="InterPro" id="IPR036663">
    <property type="entry name" value="Fumarylacetoacetase_C_sf"/>
</dbReference>
<organism evidence="4 5">
    <name type="scientific">OM182 bacterium</name>
    <dbReference type="NCBI Taxonomy" id="2510334"/>
    <lineage>
        <taxon>Bacteria</taxon>
        <taxon>Pseudomonadati</taxon>
        <taxon>Pseudomonadota</taxon>
        <taxon>Gammaproteobacteria</taxon>
        <taxon>OMG group</taxon>
        <taxon>OM182 clade</taxon>
    </lineage>
</organism>
<dbReference type="AlphaFoldDB" id="A0A520RW07"/>
<feature type="domain" description="Fumarylacetoacetase-like C-terminal" evidence="3">
    <location>
        <begin position="15"/>
        <end position="129"/>
    </location>
</feature>
<comment type="caution">
    <text evidence="4">The sequence shown here is derived from an EMBL/GenBank/DDBJ whole genome shotgun (WGS) entry which is preliminary data.</text>
</comment>
<dbReference type="PANTHER" id="PTHR11820:SF7">
    <property type="entry name" value="ACYLPYRUVASE FAHD1, MITOCHONDRIAL"/>
    <property type="match status" value="1"/>
</dbReference>
<evidence type="ECO:0000259" key="3">
    <source>
        <dbReference type="Pfam" id="PF01557"/>
    </source>
</evidence>
<dbReference type="Pfam" id="PF01557">
    <property type="entry name" value="FAA_hydrolase"/>
    <property type="match status" value="1"/>
</dbReference>
<evidence type="ECO:0000256" key="1">
    <source>
        <dbReference type="ARBA" id="ARBA00022723"/>
    </source>
</evidence>
<evidence type="ECO:0000313" key="4">
    <source>
        <dbReference type="EMBL" id="RZO74395.1"/>
    </source>
</evidence>
<feature type="region of interest" description="Disordered" evidence="2">
    <location>
        <begin position="128"/>
        <end position="150"/>
    </location>
</feature>
<accession>A0A520RW07</accession>
<dbReference type="PANTHER" id="PTHR11820">
    <property type="entry name" value="ACYLPYRUVASE"/>
    <property type="match status" value="1"/>
</dbReference>
<feature type="non-terminal residue" evidence="4">
    <location>
        <position position="1"/>
    </location>
</feature>
<keyword evidence="4" id="KW-0378">Hydrolase</keyword>
<protein>
    <submittedName>
        <fullName evidence="4">Fumarylacetoacetate hydrolase family protein</fullName>
    </submittedName>
</protein>
<keyword evidence="1" id="KW-0479">Metal-binding</keyword>
<proteinExistence type="predicted"/>
<gene>
    <name evidence="4" type="ORF">EVA69_05945</name>
</gene>
<dbReference type="GO" id="GO:0018773">
    <property type="term" value="F:acetylpyruvate hydrolase activity"/>
    <property type="evidence" value="ECO:0007669"/>
    <property type="project" value="TreeGrafter"/>
</dbReference>
<dbReference type="SUPFAM" id="SSF56529">
    <property type="entry name" value="FAH"/>
    <property type="match status" value="1"/>
</dbReference>
<dbReference type="InterPro" id="IPR011234">
    <property type="entry name" value="Fumarylacetoacetase-like_C"/>
</dbReference>
<evidence type="ECO:0000256" key="2">
    <source>
        <dbReference type="SAM" id="MobiDB-lite"/>
    </source>
</evidence>
<sequence>SDRGGRPPGGNATRSDWFVGKGHDTFAPMGPWIVPKEFYGDPMSNLVQTLTVDGQVMQRAEAGDMIHSLWEIIEYASSIITLYPGDVINNGTSGGTGMGTAVRGEQRFLQSGEVMEASIDGIGSMSIRVEAEPPPPGGTGSRLPPVNSYR</sequence>
<dbReference type="GO" id="GO:0046872">
    <property type="term" value="F:metal ion binding"/>
    <property type="evidence" value="ECO:0007669"/>
    <property type="project" value="UniProtKB-KW"/>
</dbReference>
<dbReference type="Proteomes" id="UP000320404">
    <property type="component" value="Unassembled WGS sequence"/>
</dbReference>
<dbReference type="Gene3D" id="3.90.850.10">
    <property type="entry name" value="Fumarylacetoacetase-like, C-terminal domain"/>
    <property type="match status" value="1"/>
</dbReference>
<name>A0A520RW07_9GAMM</name>
<reference evidence="4 5" key="1">
    <citation type="submission" date="2019-02" db="EMBL/GenBank/DDBJ databases">
        <title>Prokaryotic population dynamics and viral predation in marine succession experiment using metagenomics: the confinement effect.</title>
        <authorList>
            <person name="Haro-Moreno J.M."/>
            <person name="Rodriguez-Valera F."/>
            <person name="Lopez-Perez M."/>
        </authorList>
    </citation>
    <scope>NUCLEOTIDE SEQUENCE [LARGE SCALE GENOMIC DNA]</scope>
    <source>
        <strain evidence="4">MED-G158</strain>
    </source>
</reference>
<dbReference type="EMBL" id="SHAH01000102">
    <property type="protein sequence ID" value="RZO74395.1"/>
    <property type="molecule type" value="Genomic_DNA"/>
</dbReference>
<evidence type="ECO:0000313" key="5">
    <source>
        <dbReference type="Proteomes" id="UP000320404"/>
    </source>
</evidence>